<evidence type="ECO:0000313" key="2">
    <source>
        <dbReference type="EMBL" id="TKW07215.1"/>
    </source>
</evidence>
<dbReference type="EMBL" id="CM016558">
    <property type="protein sequence ID" value="TKW07215.1"/>
    <property type="molecule type" value="Genomic_DNA"/>
</dbReference>
<sequence length="46" mass="5366">MGENARIRAFVFVMFLHWISSSSVNECVLRLCAYQFSVFLLPEKLI</sequence>
<evidence type="ECO:0000313" key="3">
    <source>
        <dbReference type="Proteomes" id="UP000298652"/>
    </source>
</evidence>
<feature type="chain" id="PRO_5020440178" evidence="1">
    <location>
        <begin position="22"/>
        <end position="46"/>
    </location>
</feature>
<proteinExistence type="predicted"/>
<keyword evidence="1" id="KW-0732">Signal</keyword>
<organism evidence="2 3">
    <name type="scientific">Setaria viridis</name>
    <name type="common">Green bristlegrass</name>
    <name type="synonym">Setaria italica subsp. viridis</name>
    <dbReference type="NCBI Taxonomy" id="4556"/>
    <lineage>
        <taxon>Eukaryota</taxon>
        <taxon>Viridiplantae</taxon>
        <taxon>Streptophyta</taxon>
        <taxon>Embryophyta</taxon>
        <taxon>Tracheophyta</taxon>
        <taxon>Spermatophyta</taxon>
        <taxon>Magnoliopsida</taxon>
        <taxon>Liliopsida</taxon>
        <taxon>Poales</taxon>
        <taxon>Poaceae</taxon>
        <taxon>PACMAD clade</taxon>
        <taxon>Panicoideae</taxon>
        <taxon>Panicodae</taxon>
        <taxon>Paniceae</taxon>
        <taxon>Cenchrinae</taxon>
        <taxon>Setaria</taxon>
    </lineage>
</organism>
<protein>
    <submittedName>
        <fullName evidence="2">Uncharacterized protein</fullName>
    </submittedName>
</protein>
<dbReference type="Gramene" id="TKW07215">
    <property type="protein sequence ID" value="TKW07215"/>
    <property type="gene ID" value="SEVIR_7G292932v2"/>
</dbReference>
<name>A0A4U6TZG0_SETVI</name>
<evidence type="ECO:0000256" key="1">
    <source>
        <dbReference type="SAM" id="SignalP"/>
    </source>
</evidence>
<accession>A0A4U6TZG0</accession>
<dbReference type="Proteomes" id="UP000298652">
    <property type="component" value="Chromosome 7"/>
</dbReference>
<feature type="signal peptide" evidence="1">
    <location>
        <begin position="1"/>
        <end position="21"/>
    </location>
</feature>
<gene>
    <name evidence="2" type="ORF">SEVIR_7G292932v2</name>
</gene>
<keyword evidence="3" id="KW-1185">Reference proteome</keyword>
<dbReference type="AlphaFoldDB" id="A0A4U6TZG0"/>
<reference evidence="2" key="1">
    <citation type="submission" date="2019-03" db="EMBL/GenBank/DDBJ databases">
        <title>WGS assembly of Setaria viridis.</title>
        <authorList>
            <person name="Huang P."/>
            <person name="Jenkins J."/>
            <person name="Grimwood J."/>
            <person name="Barry K."/>
            <person name="Healey A."/>
            <person name="Mamidi S."/>
            <person name="Sreedasyam A."/>
            <person name="Shu S."/>
            <person name="Feldman M."/>
            <person name="Wu J."/>
            <person name="Yu Y."/>
            <person name="Chen C."/>
            <person name="Johnson J."/>
            <person name="Rokhsar D."/>
            <person name="Baxter I."/>
            <person name="Schmutz J."/>
            <person name="Brutnell T."/>
            <person name="Kellogg E."/>
        </authorList>
    </citation>
    <scope>NUCLEOTIDE SEQUENCE [LARGE SCALE GENOMIC DNA]</scope>
</reference>